<reference evidence="3" key="1">
    <citation type="journal article" date="2024" name="FEMS Microbiol. Lett.">
        <title>Genomic insights into Spiroplasma endosymbionts that induce male-killing and protective phenotypes in the pea aphid.</title>
        <authorList>
            <person name="Arai H."/>
            <person name="Legeai F."/>
            <person name="Kageyama D."/>
            <person name="Sugio A."/>
            <person name="Simon J.C."/>
        </authorList>
    </citation>
    <scope>NUCLEOTIDE SEQUENCE [LARGE SCALE GENOMIC DNA]</scope>
    <source>
        <strain evidence="3">sAp269</strain>
    </source>
</reference>
<sequence length="70" mass="8715">MNRFSKIITSYSLFYLYLKITKHITFYYYLFHRQEHIIMQVKQNNNQVKTFNQLNIAKDIYNFFIPKNNI</sequence>
<evidence type="ECO:0000313" key="3">
    <source>
        <dbReference type="Proteomes" id="UP001473424"/>
    </source>
</evidence>
<protein>
    <recommendedName>
        <fullName evidence="4">Transmembrane protein</fullName>
    </recommendedName>
</protein>
<evidence type="ECO:0000256" key="1">
    <source>
        <dbReference type="SAM" id="Phobius"/>
    </source>
</evidence>
<keyword evidence="3" id="KW-1185">Reference proteome</keyword>
<dbReference type="EMBL" id="AP028955">
    <property type="protein sequence ID" value="BET37630.1"/>
    <property type="molecule type" value="Genomic_DNA"/>
</dbReference>
<evidence type="ECO:0008006" key="4">
    <source>
        <dbReference type="Google" id="ProtNLM"/>
    </source>
</evidence>
<gene>
    <name evidence="2" type="ORF">SAP269_02190</name>
</gene>
<dbReference type="Proteomes" id="UP001473424">
    <property type="component" value="Chromosome"/>
</dbReference>
<evidence type="ECO:0000313" key="2">
    <source>
        <dbReference type="EMBL" id="BET37630.1"/>
    </source>
</evidence>
<keyword evidence="1" id="KW-1133">Transmembrane helix</keyword>
<keyword evidence="1" id="KW-0472">Membrane</keyword>
<keyword evidence="1" id="KW-0812">Transmembrane</keyword>
<name>A0ABM8JKA9_9MOLU</name>
<proteinExistence type="predicted"/>
<organism evidence="2 3">
    <name type="scientific">Spiroplasma ixodetis</name>
    <dbReference type="NCBI Taxonomy" id="2141"/>
    <lineage>
        <taxon>Bacteria</taxon>
        <taxon>Bacillati</taxon>
        <taxon>Mycoplasmatota</taxon>
        <taxon>Mollicutes</taxon>
        <taxon>Entomoplasmatales</taxon>
        <taxon>Spiroplasmataceae</taxon>
        <taxon>Spiroplasma</taxon>
    </lineage>
</organism>
<accession>A0ABM8JKA9</accession>
<feature type="transmembrane region" description="Helical" evidence="1">
    <location>
        <begin position="12"/>
        <end position="30"/>
    </location>
</feature>